<dbReference type="Proteomes" id="UP000037386">
    <property type="component" value="Unassembled WGS sequence"/>
</dbReference>
<organism evidence="2 3">
    <name type="scientific">Candidatus Phytoplasma pruni</name>
    <dbReference type="NCBI Taxonomy" id="479893"/>
    <lineage>
        <taxon>Bacteria</taxon>
        <taxon>Bacillati</taxon>
        <taxon>Mycoplasmatota</taxon>
        <taxon>Mollicutes</taxon>
        <taxon>Acholeplasmatales</taxon>
        <taxon>Acholeplasmataceae</taxon>
        <taxon>Candidatus Phytoplasma</taxon>
        <taxon>16SrIII (X-disease group)</taxon>
    </lineage>
</organism>
<feature type="transmembrane region" description="Helical" evidence="1">
    <location>
        <begin position="12"/>
        <end position="29"/>
    </location>
</feature>
<accession>A0A0M1MZK8</accession>
<dbReference type="PATRIC" id="fig|479893.3.peg.494"/>
<keyword evidence="1" id="KW-0812">Transmembrane</keyword>
<proteinExistence type="predicted"/>
<evidence type="ECO:0000313" key="2">
    <source>
        <dbReference type="EMBL" id="KOR75337.1"/>
    </source>
</evidence>
<keyword evidence="1" id="KW-1133">Transmembrane helix</keyword>
<protein>
    <submittedName>
        <fullName evidence="2">Uncharacterized protein</fullName>
    </submittedName>
</protein>
<name>A0A0M1MZK8_9MOLU</name>
<dbReference type="AlphaFoldDB" id="A0A0M1MZK8"/>
<sequence length="287" mass="32812">MFSQNKNYLSKFLQLTGILSVFILIFFSHNKVFGNVKNIKDHIVEIKNQDQQKDDIKTKAAALLQEISTFETDIKKIFTTANIQELQKIFEDAVFDSLSTEITNKLTTTQNILQADKNILDNMQQLVKEIQDQKPNYLSDASILSKAGEKTLEEVKTAFIKIMGQTQLLKTHMETLETKKTELTDANKLSDTHINNLINKIKGFLNKSQSSKLEDKNTQLTKIETDYQKLKKSETAATTTKSTTKTDDKEKSINTFQIIIIGVFITIMISVIIVWILQQIKKNQSKR</sequence>
<comment type="caution">
    <text evidence="2">The sequence shown here is derived from an EMBL/GenBank/DDBJ whole genome shotgun (WGS) entry which is preliminary data.</text>
</comment>
<feature type="transmembrane region" description="Helical" evidence="1">
    <location>
        <begin position="256"/>
        <end position="277"/>
    </location>
</feature>
<keyword evidence="1" id="KW-0472">Membrane</keyword>
<evidence type="ECO:0000256" key="1">
    <source>
        <dbReference type="SAM" id="Phobius"/>
    </source>
</evidence>
<reference evidence="3" key="1">
    <citation type="submission" date="2015-05" db="EMBL/GenBank/DDBJ databases">
        <title>Draft genome sequence of 'Candidatus Phytoplasma Pruni' strain CX, a plant pathogenic bacterium.</title>
        <authorList>
            <person name="Lee I.-M."/>
            <person name="Bottner-Parker K.D."/>
            <person name="Shao J."/>
            <person name="Gundersen-Rindal D.E."/>
            <person name="Zhao Y."/>
            <person name="Davis R.E."/>
        </authorList>
    </citation>
    <scope>NUCLEOTIDE SEQUENCE [LARGE SCALE GENOMIC DNA]</scope>
    <source>
        <strain evidence="3">CX</strain>
    </source>
</reference>
<gene>
    <name evidence="2" type="ORF">CPX_001683</name>
</gene>
<evidence type="ECO:0000313" key="3">
    <source>
        <dbReference type="Proteomes" id="UP000037386"/>
    </source>
</evidence>
<dbReference type="EMBL" id="LHCF01000013">
    <property type="protein sequence ID" value="KOR75337.1"/>
    <property type="molecule type" value="Genomic_DNA"/>
</dbReference>